<keyword evidence="2" id="KW-1133">Transmembrane helix</keyword>
<feature type="compositionally biased region" description="Low complexity" evidence="1">
    <location>
        <begin position="415"/>
        <end position="449"/>
    </location>
</feature>
<protein>
    <recommendedName>
        <fullName evidence="4">Htaa domain-containing protein</fullName>
    </recommendedName>
</protein>
<dbReference type="InterPro" id="IPR007331">
    <property type="entry name" value="Htaa"/>
</dbReference>
<dbReference type="Pfam" id="PF04213">
    <property type="entry name" value="HtaA"/>
    <property type="match status" value="1"/>
</dbReference>
<feature type="compositionally biased region" description="Low complexity" evidence="1">
    <location>
        <begin position="533"/>
        <end position="553"/>
    </location>
</feature>
<gene>
    <name evidence="5" type="ORF">CXF48_09065</name>
</gene>
<evidence type="ECO:0000259" key="4">
    <source>
        <dbReference type="Pfam" id="PF04213"/>
    </source>
</evidence>
<reference evidence="5 6" key="1">
    <citation type="submission" date="2018-01" db="EMBL/GenBank/DDBJ databases">
        <title>Twenty Corynebacterium bovis Genomes.</title>
        <authorList>
            <person name="Gulvik C.A."/>
        </authorList>
    </citation>
    <scope>NUCLEOTIDE SEQUENCE [LARGE SCALE GENOMIC DNA]</scope>
    <source>
        <strain evidence="5 6">F6900</strain>
    </source>
</reference>
<feature type="transmembrane region" description="Helical" evidence="2">
    <location>
        <begin position="577"/>
        <end position="598"/>
    </location>
</feature>
<name>A0A3R8PBP2_9CORY</name>
<dbReference type="AlphaFoldDB" id="A0A3R8PBP2"/>
<dbReference type="Proteomes" id="UP000276526">
    <property type="component" value="Unassembled WGS sequence"/>
</dbReference>
<keyword evidence="2" id="KW-0812">Transmembrane</keyword>
<evidence type="ECO:0000313" key="6">
    <source>
        <dbReference type="Proteomes" id="UP000276526"/>
    </source>
</evidence>
<organism evidence="5 6">
    <name type="scientific">Corynebacterium bovis</name>
    <dbReference type="NCBI Taxonomy" id="36808"/>
    <lineage>
        <taxon>Bacteria</taxon>
        <taxon>Bacillati</taxon>
        <taxon>Actinomycetota</taxon>
        <taxon>Actinomycetes</taxon>
        <taxon>Mycobacteriales</taxon>
        <taxon>Corynebacteriaceae</taxon>
        <taxon>Corynebacterium</taxon>
    </lineage>
</organism>
<evidence type="ECO:0000313" key="5">
    <source>
        <dbReference type="EMBL" id="RRO85844.1"/>
    </source>
</evidence>
<dbReference type="EMBL" id="PQNK01000016">
    <property type="protein sequence ID" value="RRO85844.1"/>
    <property type="molecule type" value="Genomic_DNA"/>
</dbReference>
<keyword evidence="2" id="KW-0472">Membrane</keyword>
<feature type="signal peptide" evidence="3">
    <location>
        <begin position="1"/>
        <end position="34"/>
    </location>
</feature>
<proteinExistence type="predicted"/>
<keyword evidence="3" id="KW-0732">Signal</keyword>
<feature type="region of interest" description="Disordered" evidence="1">
    <location>
        <begin position="530"/>
        <end position="568"/>
    </location>
</feature>
<evidence type="ECO:0000256" key="3">
    <source>
        <dbReference type="SAM" id="SignalP"/>
    </source>
</evidence>
<dbReference type="PRINTS" id="PR01217">
    <property type="entry name" value="PRICHEXTENSN"/>
</dbReference>
<feature type="domain" description="Htaa" evidence="4">
    <location>
        <begin position="65"/>
        <end position="252"/>
    </location>
</feature>
<feature type="compositionally biased region" description="Pro residues" evidence="1">
    <location>
        <begin position="483"/>
        <end position="495"/>
    </location>
</feature>
<evidence type="ECO:0000256" key="1">
    <source>
        <dbReference type="SAM" id="MobiDB-lite"/>
    </source>
</evidence>
<feature type="region of interest" description="Disordered" evidence="1">
    <location>
        <begin position="415"/>
        <end position="497"/>
    </location>
</feature>
<comment type="caution">
    <text evidence="5">The sequence shown here is derived from an EMBL/GenBank/DDBJ whole genome shotgun (WGS) entry which is preliminary data.</text>
</comment>
<feature type="chain" id="PRO_5018734843" description="Htaa domain-containing protein" evidence="3">
    <location>
        <begin position="35"/>
        <end position="604"/>
    </location>
</feature>
<sequence>MKGFTGMRLHRAALTVVTATSVVLAPVTVPTATAADAAAGTSAQPASTPSPTCADSDAIYRTTSGSWSWGLRNSFINYINGPIARGTITVDGDVVGQDPKPNGPFGKGNPRSFSFPTMPDEIDPTQSIMLATRGSVHITGHAYERADKQPILDDTFSAFRLILKGTTATLKADMKARAFVDTEKLGPWIDSPDVDVATWTLTQPVVVPAEGGTVTFTSGSGEAGRGQFTTEGLKAFGNFYGESDGWVDPISGSFTVERECPPPPPEVPVGNPQVTVSRTEFDASRSEAVTVTGTGFTHPAAVSTRPPFPGMSSGVYVAFGKFPATWKPSAGVPSSSRPYASVNWAVPAELVPLIGGTALGATPLTPDGAFSATLLVDKAAADAAAAEKGITDGVYGIYTYPGGGAEVPTFETFTPVTFTTPAPTTEAKPTTEPAPTTEATPTTEAKPTTEPAPKPAPTTEAKPTTEPAPAPSTPATPTTQAPAPKPTPTPTPAPEPVGSLNLPFLSFLTPLWTAIRGLFGGATGTGTVQGSLPGSLTGASASTSAPAPSTPAATPTPPAGSAPGSSGSSVELSGARFQLAFIPGLIISAAVSGLLFLLRTFLHR</sequence>
<accession>A0A3R8PBP2</accession>
<evidence type="ECO:0000256" key="2">
    <source>
        <dbReference type="SAM" id="Phobius"/>
    </source>
</evidence>